<feature type="domain" description="BED-type" evidence="6">
    <location>
        <begin position="208"/>
        <end position="267"/>
    </location>
</feature>
<feature type="domain" description="BED-type" evidence="6">
    <location>
        <begin position="1175"/>
        <end position="1237"/>
    </location>
</feature>
<dbReference type="PANTHER" id="PTHR34396:SF25">
    <property type="entry name" value="BOUNDARY ELEMENT ASSOCIATED FACTOR"/>
    <property type="match status" value="1"/>
</dbReference>
<feature type="domain" description="BED-type" evidence="6">
    <location>
        <begin position="508"/>
        <end position="567"/>
    </location>
</feature>
<feature type="compositionally biased region" description="Basic residues" evidence="5">
    <location>
        <begin position="144"/>
        <end position="165"/>
    </location>
</feature>
<name>A0A8T2LEL0_ASTMX</name>
<dbReference type="GO" id="GO:0005634">
    <property type="term" value="C:nucleus"/>
    <property type="evidence" value="ECO:0007669"/>
    <property type="project" value="TreeGrafter"/>
</dbReference>
<feature type="domain" description="BED-type" evidence="6">
    <location>
        <begin position="423"/>
        <end position="482"/>
    </location>
</feature>
<evidence type="ECO:0000256" key="3">
    <source>
        <dbReference type="ARBA" id="ARBA00022833"/>
    </source>
</evidence>
<feature type="compositionally biased region" description="Acidic residues" evidence="5">
    <location>
        <begin position="749"/>
        <end position="758"/>
    </location>
</feature>
<feature type="region of interest" description="Disordered" evidence="5">
    <location>
        <begin position="748"/>
        <end position="768"/>
    </location>
</feature>
<proteinExistence type="predicted"/>
<dbReference type="SMART" id="SM00355">
    <property type="entry name" value="ZnF_C2H2"/>
    <property type="match status" value="12"/>
</dbReference>
<comment type="caution">
    <text evidence="7">The sequence shown here is derived from an EMBL/GenBank/DDBJ whole genome shotgun (WGS) entry which is preliminary data.</text>
</comment>
<protein>
    <recommendedName>
        <fullName evidence="6">BED-type domain-containing protein</fullName>
    </recommendedName>
</protein>
<dbReference type="InterPro" id="IPR053031">
    <property type="entry name" value="Cuticle_assoc_protein"/>
</dbReference>
<accession>A0A8T2LEL0</accession>
<keyword evidence="1" id="KW-0479">Metal-binding</keyword>
<feature type="region of interest" description="Disordered" evidence="5">
    <location>
        <begin position="276"/>
        <end position="336"/>
    </location>
</feature>
<evidence type="ECO:0000256" key="2">
    <source>
        <dbReference type="ARBA" id="ARBA00022771"/>
    </source>
</evidence>
<evidence type="ECO:0000313" key="7">
    <source>
        <dbReference type="EMBL" id="KAG9269344.1"/>
    </source>
</evidence>
<organism evidence="7 8">
    <name type="scientific">Astyanax mexicanus</name>
    <name type="common">Blind cave fish</name>
    <name type="synonym">Astyanax fasciatus mexicanus</name>
    <dbReference type="NCBI Taxonomy" id="7994"/>
    <lineage>
        <taxon>Eukaryota</taxon>
        <taxon>Metazoa</taxon>
        <taxon>Chordata</taxon>
        <taxon>Craniata</taxon>
        <taxon>Vertebrata</taxon>
        <taxon>Euteleostomi</taxon>
        <taxon>Actinopterygii</taxon>
        <taxon>Neopterygii</taxon>
        <taxon>Teleostei</taxon>
        <taxon>Ostariophysi</taxon>
        <taxon>Characiformes</taxon>
        <taxon>Characoidei</taxon>
        <taxon>Acestrorhamphidae</taxon>
        <taxon>Acestrorhamphinae</taxon>
        <taxon>Astyanax</taxon>
    </lineage>
</organism>
<dbReference type="PROSITE" id="PS50808">
    <property type="entry name" value="ZF_BED"/>
    <property type="match status" value="19"/>
</dbReference>
<dbReference type="InterPro" id="IPR036236">
    <property type="entry name" value="Znf_C2H2_sf"/>
</dbReference>
<feature type="domain" description="BED-type" evidence="6">
    <location>
        <begin position="338"/>
        <end position="389"/>
    </location>
</feature>
<feature type="domain" description="BED-type" evidence="6">
    <location>
        <begin position="2008"/>
        <end position="2064"/>
    </location>
</feature>
<evidence type="ECO:0000256" key="1">
    <source>
        <dbReference type="ARBA" id="ARBA00022723"/>
    </source>
</evidence>
<feature type="domain" description="BED-type" evidence="6">
    <location>
        <begin position="685"/>
        <end position="744"/>
    </location>
</feature>
<keyword evidence="2 4" id="KW-0863">Zinc-finger</keyword>
<dbReference type="InterPro" id="IPR013087">
    <property type="entry name" value="Znf_C2H2_type"/>
</dbReference>
<evidence type="ECO:0000313" key="8">
    <source>
        <dbReference type="Proteomes" id="UP000752171"/>
    </source>
</evidence>
<dbReference type="PANTHER" id="PTHR34396">
    <property type="entry name" value="OS03G0264950 PROTEIN-RELATED"/>
    <property type="match status" value="1"/>
</dbReference>
<feature type="domain" description="BED-type" evidence="6">
    <location>
        <begin position="594"/>
        <end position="653"/>
    </location>
</feature>
<reference evidence="7 8" key="1">
    <citation type="submission" date="2021-07" db="EMBL/GenBank/DDBJ databases">
        <authorList>
            <person name="Imarazene B."/>
            <person name="Zahm M."/>
            <person name="Klopp C."/>
            <person name="Cabau C."/>
            <person name="Beille S."/>
            <person name="Jouanno E."/>
            <person name="Castinel A."/>
            <person name="Lluch J."/>
            <person name="Gil L."/>
            <person name="Kuchtly C."/>
            <person name="Lopez Roques C."/>
            <person name="Donnadieu C."/>
            <person name="Parrinello H."/>
            <person name="Journot L."/>
            <person name="Du K."/>
            <person name="Schartl M."/>
            <person name="Retaux S."/>
            <person name="Guiguen Y."/>
        </authorList>
    </citation>
    <scope>NUCLEOTIDE SEQUENCE [LARGE SCALE GENOMIC DNA]</scope>
    <source>
        <strain evidence="7">Pach_M1</strain>
        <tissue evidence="7">Testis</tissue>
    </source>
</reference>
<dbReference type="GO" id="GO:0008270">
    <property type="term" value="F:zinc ion binding"/>
    <property type="evidence" value="ECO:0007669"/>
    <property type="project" value="UniProtKB-KW"/>
</dbReference>
<feature type="domain" description="BED-type" evidence="6">
    <location>
        <begin position="1096"/>
        <end position="1155"/>
    </location>
</feature>
<feature type="domain" description="BED-type" evidence="6">
    <location>
        <begin position="1676"/>
        <end position="1735"/>
    </location>
</feature>
<feature type="compositionally biased region" description="Basic and acidic residues" evidence="5">
    <location>
        <begin position="130"/>
        <end position="143"/>
    </location>
</feature>
<feature type="region of interest" description="Disordered" evidence="5">
    <location>
        <begin position="58"/>
        <end position="169"/>
    </location>
</feature>
<gene>
    <name evidence="7" type="ORF">AMEX_G16368</name>
</gene>
<feature type="region of interest" description="Disordered" evidence="5">
    <location>
        <begin position="12"/>
        <end position="44"/>
    </location>
</feature>
<keyword evidence="3" id="KW-0862">Zinc</keyword>
<dbReference type="Pfam" id="PF02892">
    <property type="entry name" value="zf-BED"/>
    <property type="match status" value="14"/>
</dbReference>
<feature type="compositionally biased region" description="Low complexity" evidence="5">
    <location>
        <begin position="58"/>
        <end position="80"/>
    </location>
</feature>
<feature type="domain" description="BED-type" evidence="6">
    <location>
        <begin position="1344"/>
        <end position="1403"/>
    </location>
</feature>
<feature type="domain" description="BED-type" evidence="6">
    <location>
        <begin position="1510"/>
        <end position="1569"/>
    </location>
</feature>
<feature type="domain" description="BED-type" evidence="6">
    <location>
        <begin position="774"/>
        <end position="833"/>
    </location>
</feature>
<feature type="domain" description="BED-type" evidence="6">
    <location>
        <begin position="1427"/>
        <end position="1486"/>
    </location>
</feature>
<dbReference type="SMART" id="SM00614">
    <property type="entry name" value="ZnF_BED"/>
    <property type="match status" value="19"/>
</dbReference>
<feature type="compositionally biased region" description="Acidic residues" evidence="5">
    <location>
        <begin position="310"/>
        <end position="323"/>
    </location>
</feature>
<dbReference type="InterPro" id="IPR003656">
    <property type="entry name" value="Znf_BED"/>
</dbReference>
<dbReference type="EMBL" id="JAICCE010000013">
    <property type="protein sequence ID" value="KAG9269344.1"/>
    <property type="molecule type" value="Genomic_DNA"/>
</dbReference>
<dbReference type="Proteomes" id="UP000752171">
    <property type="component" value="Unassembled WGS sequence"/>
</dbReference>
<feature type="region of interest" description="Disordered" evidence="5">
    <location>
        <begin position="959"/>
        <end position="1035"/>
    </location>
</feature>
<feature type="domain" description="BED-type" evidence="6">
    <location>
        <begin position="1590"/>
        <end position="1652"/>
    </location>
</feature>
<evidence type="ECO:0000256" key="5">
    <source>
        <dbReference type="SAM" id="MobiDB-lite"/>
    </source>
</evidence>
<feature type="compositionally biased region" description="Basic and acidic residues" evidence="5">
    <location>
        <begin position="281"/>
        <end position="309"/>
    </location>
</feature>
<feature type="domain" description="BED-type" evidence="6">
    <location>
        <begin position="857"/>
        <end position="916"/>
    </location>
</feature>
<dbReference type="GO" id="GO:1990837">
    <property type="term" value="F:sequence-specific double-stranded DNA binding"/>
    <property type="evidence" value="ECO:0007669"/>
    <property type="project" value="TreeGrafter"/>
</dbReference>
<evidence type="ECO:0000259" key="6">
    <source>
        <dbReference type="PROSITE" id="PS50808"/>
    </source>
</evidence>
<sequence length="2064" mass="232501">MKACPENALLLQQSFPHGAEEDGAFEGLKQEEEVEEQEHGAAERPFVVVKLEEEQAACSSSARCSSTSTPSSTGSTAAAEAKMELELSLFAPVESEGDEEEEQQLQRLRQRSLTDGDSDTAGVPVWRNRGACERGQSEGDVSQKRTRGRPKRQKKPAARRGRPKKVAAEGETRMEVIVEAEEEEEPREHVPPQKRARSMFWDFSPPKIPHTGVWEHFEYFINPDGEVEDDGFPTCKLCQQKVACKRGNTSNMLRHLQDHHAAAYYKAKKMDNMWPDWESSDSEKEMKMEEDVDDLEKQWHSDEEKYKIESDEDDDNDDESDADYTDRRYPKSPRQKRQFRSAVWQYFQCDDDNANNKDKNPSCKICGWKPSPGSSCNTSNMRYHLQTHHQIVCPVSKPGLSTSLEITLSEGDEQLQLHPPKNPRKSGVWKLFGYVMNAQGVVEENGFPICRLCHQVVASKDGNTSNMHSHLQRHHQSVHAELKHIIGNARPEPRLPPEPADIHAPEKHHNSPVWKYFGFLKNSEGVVKEDSFALCKMCLRKVAAKDGTTSNMLNHLRRHHETEYEDVKLANDSLPLGSSEEGNDLPELFPPTGLPLSPVWDYFGYQKNADGVIEENEHPRCKACRRAIISRQGILSNMLRHLKFHHNSLFAELKLKTGSPRQYKERMRPPPIQATAEELHPPKIALRSAVWKHFGYLKNSEGIVVPDGFPVCKLCLRKVSTQRGSTTNMMVHLQNYHQAEFAEMKLTNEENEPSDDGETQGQAEDRSKLFPPRDLLEPVWEHFGYPKDAEENVQVDGHPMCKLCGSKVSCEGENAQFLYRHLWKKHKSVYYEVKVATNSLREEDGVAPPDLYPPTQRVKSVVWEYFGYLKDANGIVVSDGFPICKICQLNVAAKGGNTTNMFKHLQDHHKAVYEEIRPSFPDEVVAGMGPFSASSEYSAPNSQSNSKIWHYFEYPKNAKGTSTGQGAPVGSSTEQGAPVGTSTELGASVETSTEPGASVETSTEPGASVETSTEPGASVETSTEPGASVETSTEQGAPVCRICNQAVETSGEITANMLKHLQENHELAYADLQASVVPSSTESGIGASDLHPPSQNLLSRVWEHFGFLKDTAGSVVYDGYPICRMCQQRVEAKGGDTTNMFLHLKAHHSHIYKEIKPAGERRVYRASELAPPSGEIDSRLWDHFGYPKNTDGVVEDDGAPVCKLCLQKLISVSKSGSVSSNMMRHLRKKHEAVYNEVQEAITVLRAEGGNDLSELHPPTQNVTSPVWEYFGYLKDTEGLVVSDGFPICKMCQKKVASKGGNTTNMFKHLKDYHRSVYDEIRSAVTNETLEETYTPADLHPPSGQYDSTLWEHFGYRKDSEGALQEDGAPFCKHCTRKLVSKGETTRNMRQHLKENHSDIYSEPEEVVSSFTWEADMDSSSLCPPTHKVKSAVWKFFGYPRDSEGSVVCNGFPICKLCQKKVSAKGGNTTNMFSHLRDYHRPTYDEIKAVVTPARPENEVEPLELHLPTAEAMSPVWKYFGYPKNADGSIVCDGFPVCRICQKKVLAKGDNTTNMLIHLRAYHLDIYKDVKCAVAKKVVYRPFELFPPNSQNDIKLWDHFGYPKNEEGVLQEDGAPICKICLRKLMKASGDGTPTTNMLRHLRKKHQSVFDEVQEAITALRTEWGIEPPELHPPTQNVTSPVWEYFGYLKDAEGSVVCDDYPICKLCQQKVASKGRCTTNMFKHLKDYHRPTYDEIRSAVTNESFEDVCLPTDLFPPSGQYNPKLWEHFGYRKTPEGIVEEDGAPICKLCVRKLVSKGETTANMMQHLKENHNTVYNEVQREVNPFTIGGATDLPDLHPPEHRVRSAVWKYFGYLRDTEGPADCAGYPICKICLSKVSNKGKVTANMTAHLKDQHRTFYDELKIPEKREKVVSAEELPELFPPNKRPIPPIWEYFGLPKNDEGVVEENGCPVCKICGRKVSSQDGRRMIRHLQFCHFTMYEEFKKANRRSKLGLQGGNEPAELCPPSKQVRSFVWEYFGYPKNPDGTINVDGRPVCKTCFRKVSSQGGNTTNMLKHLEDKHGFSQ</sequence>
<feature type="domain" description="BED-type" evidence="6">
    <location>
        <begin position="1842"/>
        <end position="1901"/>
    </location>
</feature>
<evidence type="ECO:0000256" key="4">
    <source>
        <dbReference type="PROSITE-ProRule" id="PRU00027"/>
    </source>
</evidence>
<feature type="domain" description="BED-type" evidence="6">
    <location>
        <begin position="1759"/>
        <end position="1818"/>
    </location>
</feature>
<dbReference type="GO" id="GO:0006357">
    <property type="term" value="P:regulation of transcription by RNA polymerase II"/>
    <property type="evidence" value="ECO:0007669"/>
    <property type="project" value="TreeGrafter"/>
</dbReference>
<feature type="domain" description="BED-type" evidence="6">
    <location>
        <begin position="1261"/>
        <end position="1320"/>
    </location>
</feature>
<dbReference type="SUPFAM" id="SSF57667">
    <property type="entry name" value="beta-beta-alpha zinc fingers"/>
    <property type="match status" value="20"/>
</dbReference>